<dbReference type="Pfam" id="PF21229">
    <property type="entry name" value="TdIF1_2nd"/>
    <property type="match status" value="1"/>
</dbReference>
<dbReference type="GO" id="GO:0031491">
    <property type="term" value="F:nucleosome binding"/>
    <property type="evidence" value="ECO:0007669"/>
    <property type="project" value="TreeGrafter"/>
</dbReference>
<feature type="domain" description="DNTTIP1 dimerisation" evidence="5">
    <location>
        <begin position="68"/>
        <end position="133"/>
    </location>
</feature>
<evidence type="ECO:0000313" key="8">
    <source>
        <dbReference type="Proteomes" id="UP001152320"/>
    </source>
</evidence>
<feature type="region of interest" description="Disordered" evidence="4">
    <location>
        <begin position="134"/>
        <end position="225"/>
    </location>
</feature>
<accession>A0A9Q1HG81</accession>
<keyword evidence="3" id="KW-0539">Nucleus</keyword>
<gene>
    <name evidence="7" type="ORF">HOLleu_11101</name>
</gene>
<dbReference type="AlphaFoldDB" id="A0A9Q1HG81"/>
<dbReference type="EMBL" id="JAIZAY010000004">
    <property type="protein sequence ID" value="KAJ8043828.1"/>
    <property type="molecule type" value="Genomic_DNA"/>
</dbReference>
<comment type="subcellular location">
    <subcellularLocation>
        <location evidence="1">Nucleus</location>
    </subcellularLocation>
</comment>
<dbReference type="GO" id="GO:0003677">
    <property type="term" value="F:DNA binding"/>
    <property type="evidence" value="ECO:0007669"/>
    <property type="project" value="UniProtKB-KW"/>
</dbReference>
<evidence type="ECO:0000256" key="1">
    <source>
        <dbReference type="ARBA" id="ARBA00004123"/>
    </source>
</evidence>
<organism evidence="7 8">
    <name type="scientific">Holothuria leucospilota</name>
    <name type="common">Black long sea cucumber</name>
    <name type="synonym">Mertensiothuria leucospilota</name>
    <dbReference type="NCBI Taxonomy" id="206669"/>
    <lineage>
        <taxon>Eukaryota</taxon>
        <taxon>Metazoa</taxon>
        <taxon>Echinodermata</taxon>
        <taxon>Eleutherozoa</taxon>
        <taxon>Echinozoa</taxon>
        <taxon>Holothuroidea</taxon>
        <taxon>Aspidochirotacea</taxon>
        <taxon>Aspidochirotida</taxon>
        <taxon>Holothuriidae</taxon>
        <taxon>Holothuria</taxon>
    </lineage>
</organism>
<dbReference type="InterPro" id="IPR041384">
    <property type="entry name" value="DNTTIP1_dimer"/>
</dbReference>
<keyword evidence="2" id="KW-0238">DNA-binding</keyword>
<keyword evidence="8" id="KW-1185">Reference proteome</keyword>
<dbReference type="OrthoDB" id="5860246at2759"/>
<dbReference type="PANTHER" id="PTHR23399:SF2">
    <property type="entry name" value="DEOXYNUCLEOTIDYLTRANSFERASE TERMINAL-INTERACTING PROTEIN 1"/>
    <property type="match status" value="1"/>
</dbReference>
<evidence type="ECO:0000259" key="5">
    <source>
        <dbReference type="Pfam" id="PF18192"/>
    </source>
</evidence>
<evidence type="ECO:0000256" key="2">
    <source>
        <dbReference type="ARBA" id="ARBA00023125"/>
    </source>
</evidence>
<reference evidence="7" key="1">
    <citation type="submission" date="2021-10" db="EMBL/GenBank/DDBJ databases">
        <title>Tropical sea cucumber genome reveals ecological adaptation and Cuvierian tubules defense mechanism.</title>
        <authorList>
            <person name="Chen T."/>
        </authorList>
    </citation>
    <scope>NUCLEOTIDE SEQUENCE</scope>
    <source>
        <strain evidence="7">Nanhai2018</strain>
        <tissue evidence="7">Muscle</tissue>
    </source>
</reference>
<dbReference type="InterPro" id="IPR026064">
    <property type="entry name" value="TdIF1"/>
</dbReference>
<feature type="compositionally biased region" description="Basic residues" evidence="4">
    <location>
        <begin position="136"/>
        <end position="148"/>
    </location>
</feature>
<feature type="compositionally biased region" description="Basic residues" evidence="4">
    <location>
        <begin position="201"/>
        <end position="210"/>
    </location>
</feature>
<protein>
    <submittedName>
        <fullName evidence="7">Deoxynucleotidyltransferase terminal-interacting protein 1</fullName>
    </submittedName>
</protein>
<evidence type="ECO:0000256" key="3">
    <source>
        <dbReference type="ARBA" id="ARBA00023242"/>
    </source>
</evidence>
<dbReference type="InterPro" id="IPR049121">
    <property type="entry name" value="TdIF1_C"/>
</dbReference>
<feature type="compositionally biased region" description="Basic and acidic residues" evidence="4">
    <location>
        <begin position="174"/>
        <end position="183"/>
    </location>
</feature>
<proteinExistence type="predicted"/>
<sequence>MADFGSSTPPWTNDRFARKQSVLQNSMPNPFCMTMKTFPPNKHHRITKQQGLSFKGKNGTPSFNPLPALEILRCTLQRRINKDIQKVFQYYAQFFQMAVDNMRDSFGPNAVTEDHLLMVFRNSLEAAKEIFTSQPRRTRNPHGKHSHDKFHPMKFPESHHAPEKGWEWQDSEEPAEKRQKIDNDDCESSVFSMRPAPTIQTRKRKGKAPPHHSDYTTDIPTSIGPALKPKVKVESVKREGPKWNPQRLTRESRFVMGARANKALGLGATRGRIYIKHPEMFKYSGDQDDKQWLFDNHLMPATGGKAYILLLDDVIELSETEEYRQSGNLQIDDLKAFSLPDFMLEKVKKYMEMHRTDKGIPKPNQNENSSDTEEN</sequence>
<dbReference type="Proteomes" id="UP001152320">
    <property type="component" value="Chromosome 4"/>
</dbReference>
<feature type="region of interest" description="Disordered" evidence="4">
    <location>
        <begin position="354"/>
        <end position="375"/>
    </location>
</feature>
<comment type="caution">
    <text evidence="7">The sequence shown here is derived from an EMBL/GenBank/DDBJ whole genome shotgun (WGS) entry which is preliminary data.</text>
</comment>
<evidence type="ECO:0000256" key="4">
    <source>
        <dbReference type="SAM" id="MobiDB-lite"/>
    </source>
</evidence>
<feature type="compositionally biased region" description="Basic and acidic residues" evidence="4">
    <location>
        <begin position="149"/>
        <end position="167"/>
    </location>
</feature>
<evidence type="ECO:0000313" key="7">
    <source>
        <dbReference type="EMBL" id="KAJ8043828.1"/>
    </source>
</evidence>
<dbReference type="Pfam" id="PF18192">
    <property type="entry name" value="DNTTIP1_dimer"/>
    <property type="match status" value="1"/>
</dbReference>
<feature type="domain" description="TdIF1 C-terminal" evidence="6">
    <location>
        <begin position="251"/>
        <end position="347"/>
    </location>
</feature>
<dbReference type="GO" id="GO:0005634">
    <property type="term" value="C:nucleus"/>
    <property type="evidence" value="ECO:0007669"/>
    <property type="project" value="UniProtKB-SubCell"/>
</dbReference>
<dbReference type="PANTHER" id="PTHR23399">
    <property type="entry name" value="DEOXYNUCLEOTIDYLTRANSFERASE TERMINAL-INTERACTING PROTEIN 1"/>
    <property type="match status" value="1"/>
</dbReference>
<name>A0A9Q1HG81_HOLLE</name>
<evidence type="ECO:0000259" key="6">
    <source>
        <dbReference type="Pfam" id="PF21229"/>
    </source>
</evidence>